<keyword evidence="2" id="KW-1185">Reference proteome</keyword>
<reference evidence="2" key="1">
    <citation type="submission" date="2016-10" db="EMBL/GenBank/DDBJ databases">
        <authorList>
            <person name="Varghese N."/>
            <person name="Submissions S."/>
        </authorList>
    </citation>
    <scope>NUCLEOTIDE SEQUENCE [LARGE SCALE GENOMIC DNA]</scope>
    <source>
        <strain evidence="2">DSM 17724</strain>
    </source>
</reference>
<accession>A0A1I0P4R6</accession>
<dbReference type="OrthoDB" id="1252453at2"/>
<name>A0A1I0P4R6_9FLAO</name>
<proteinExistence type="predicted"/>
<evidence type="ECO:0000313" key="1">
    <source>
        <dbReference type="EMBL" id="SEW09319.1"/>
    </source>
</evidence>
<organism evidence="1 2">
    <name type="scientific">Chryseobacterium wanjuense</name>
    <dbReference type="NCBI Taxonomy" id="356305"/>
    <lineage>
        <taxon>Bacteria</taxon>
        <taxon>Pseudomonadati</taxon>
        <taxon>Bacteroidota</taxon>
        <taxon>Flavobacteriia</taxon>
        <taxon>Flavobacteriales</taxon>
        <taxon>Weeksellaceae</taxon>
        <taxon>Chryseobacterium group</taxon>
        <taxon>Chryseobacterium</taxon>
    </lineage>
</organism>
<dbReference type="AlphaFoldDB" id="A0A1I0P4R6"/>
<dbReference type="Proteomes" id="UP000199469">
    <property type="component" value="Unassembled WGS sequence"/>
</dbReference>
<dbReference type="EMBL" id="FOIU01000001">
    <property type="protein sequence ID" value="SEW09319.1"/>
    <property type="molecule type" value="Genomic_DNA"/>
</dbReference>
<evidence type="ECO:0000313" key="2">
    <source>
        <dbReference type="Proteomes" id="UP000199469"/>
    </source>
</evidence>
<dbReference type="RefSeq" id="WP_089790912.1">
    <property type="nucleotide sequence ID" value="NZ_FOIU01000001.1"/>
</dbReference>
<gene>
    <name evidence="1" type="ORF">SAMN05421841_0992</name>
</gene>
<sequence length="246" mass="25914">MKKTTTILLIAGIGMTKISAQIGVNTSNPQTAFHVDGAKDNPATGAPTAAQQTNDVAVTQQGRLGVGTIAPTNSLEVDSRVASTSGVKMTRLPNASVLATDANGNVISGVTEDAGVSVTKLRLAVATPSLVLNSASNNYSFRYNSTSTGGTWQIRINNGATRQFNIWDTEYNGQAGTGVSDTVWQLRTVKNLTPGTWTALDDNIAGGANEYNVYHVYDLSVGTILRLTVTLSSVSGIRESMILEEF</sequence>
<protein>
    <submittedName>
        <fullName evidence="1">Uncharacterized protein</fullName>
    </submittedName>
</protein>